<feature type="transmembrane region" description="Helical" evidence="1">
    <location>
        <begin position="207"/>
        <end position="228"/>
    </location>
</feature>
<reference evidence="2 3" key="1">
    <citation type="submission" date="2024-06" db="EMBL/GenBank/DDBJ databases">
        <title>The Natural Products Discovery Center: Release of the First 8490 Sequenced Strains for Exploring Actinobacteria Biosynthetic Diversity.</title>
        <authorList>
            <person name="Kalkreuter E."/>
            <person name="Kautsar S.A."/>
            <person name="Yang D."/>
            <person name="Bader C.D."/>
            <person name="Teijaro C.N."/>
            <person name="Fluegel L."/>
            <person name="Davis C.M."/>
            <person name="Simpson J.R."/>
            <person name="Lauterbach L."/>
            <person name="Steele A.D."/>
            <person name="Gui C."/>
            <person name="Meng S."/>
            <person name="Li G."/>
            <person name="Viehrig K."/>
            <person name="Ye F."/>
            <person name="Su P."/>
            <person name="Kiefer A.F."/>
            <person name="Nichols A."/>
            <person name="Cepeda A.J."/>
            <person name="Yan W."/>
            <person name="Fan B."/>
            <person name="Jiang Y."/>
            <person name="Adhikari A."/>
            <person name="Zheng C.-J."/>
            <person name="Schuster L."/>
            <person name="Cowan T.M."/>
            <person name="Smanski M.J."/>
            <person name="Chevrette M.G."/>
            <person name="De Carvalho L.P.S."/>
            <person name="Shen B."/>
        </authorList>
    </citation>
    <scope>NUCLEOTIDE SEQUENCE [LARGE SCALE GENOMIC DNA]</scope>
    <source>
        <strain evidence="2 3">NPDC050403</strain>
    </source>
</reference>
<keyword evidence="3" id="KW-1185">Reference proteome</keyword>
<feature type="transmembrane region" description="Helical" evidence="1">
    <location>
        <begin position="125"/>
        <end position="149"/>
    </location>
</feature>
<dbReference type="EMBL" id="JBFAKC010000004">
    <property type="protein sequence ID" value="MEV0708105.1"/>
    <property type="molecule type" value="Genomic_DNA"/>
</dbReference>
<evidence type="ECO:0000313" key="2">
    <source>
        <dbReference type="EMBL" id="MEV0708105.1"/>
    </source>
</evidence>
<keyword evidence="1" id="KW-0472">Membrane</keyword>
<keyword evidence="1" id="KW-0812">Transmembrane</keyword>
<feature type="transmembrane region" description="Helical" evidence="1">
    <location>
        <begin position="12"/>
        <end position="35"/>
    </location>
</feature>
<proteinExistence type="predicted"/>
<comment type="caution">
    <text evidence="2">The sequence shown here is derived from an EMBL/GenBank/DDBJ whole genome shotgun (WGS) entry which is preliminary data.</text>
</comment>
<dbReference type="Proteomes" id="UP001551695">
    <property type="component" value="Unassembled WGS sequence"/>
</dbReference>
<evidence type="ECO:0000256" key="1">
    <source>
        <dbReference type="SAM" id="Phobius"/>
    </source>
</evidence>
<feature type="transmembrane region" description="Helical" evidence="1">
    <location>
        <begin position="92"/>
        <end position="113"/>
    </location>
</feature>
<feature type="transmembrane region" description="Helical" evidence="1">
    <location>
        <begin position="248"/>
        <end position="266"/>
    </location>
</feature>
<name>A0ABV3FRS2_9NOCA</name>
<sequence>MSNPTALSRPGGFFRTAVAVLVAEAIVLIVAFVLAPGRLAAHGSGMDSLDQDDLRTGFRAEFDEYRRTDEADFSTGLDTIVDYWFRYHLAKAVIATLLLLVFAMLSVLVWRAFSTLDTPPVRGTFAFVGGGALATICATASLIILMANIQGTVAPFASLLPMLTGDDAQGQHADTLDRLRQQLDHRASTGERASPALEAVISDFTRYHSAMAVLATIAAILAIGVGVWCRVKGRTTSTVGQFRRAMTALAMFFGLAAVGLIVVAVANTSTVAHPIPALQAVFEGGW</sequence>
<accession>A0ABV3FRS2</accession>
<keyword evidence="1" id="KW-1133">Transmembrane helix</keyword>
<organism evidence="2 3">
    <name type="scientific">Nocardia aurea</name>
    <dbReference type="NCBI Taxonomy" id="2144174"/>
    <lineage>
        <taxon>Bacteria</taxon>
        <taxon>Bacillati</taxon>
        <taxon>Actinomycetota</taxon>
        <taxon>Actinomycetes</taxon>
        <taxon>Mycobacteriales</taxon>
        <taxon>Nocardiaceae</taxon>
        <taxon>Nocardia</taxon>
    </lineage>
</organism>
<protein>
    <submittedName>
        <fullName evidence="2">Uncharacterized protein</fullName>
    </submittedName>
</protein>
<dbReference type="RefSeq" id="WP_357782395.1">
    <property type="nucleotide sequence ID" value="NZ_JBFAKC010000004.1"/>
</dbReference>
<evidence type="ECO:0000313" key="3">
    <source>
        <dbReference type="Proteomes" id="UP001551695"/>
    </source>
</evidence>
<gene>
    <name evidence="2" type="ORF">AB0I48_11110</name>
</gene>